<name>A0AAN9RR81_PHACN</name>
<keyword evidence="2" id="KW-1133">Transmembrane helix</keyword>
<accession>A0AAN9RR81</accession>
<feature type="compositionally biased region" description="Polar residues" evidence="1">
    <location>
        <begin position="1355"/>
        <end position="1388"/>
    </location>
</feature>
<dbReference type="Pfam" id="PF20474">
    <property type="entry name" value="PHL"/>
    <property type="match status" value="1"/>
</dbReference>
<feature type="domain" description="Spt20-like SEP" evidence="3">
    <location>
        <begin position="160"/>
        <end position="312"/>
    </location>
</feature>
<feature type="compositionally biased region" description="Polar residues" evidence="1">
    <location>
        <begin position="957"/>
        <end position="972"/>
    </location>
</feature>
<organism evidence="5 6">
    <name type="scientific">Phaseolus coccineus</name>
    <name type="common">Scarlet runner bean</name>
    <name type="synonym">Phaseolus multiflorus</name>
    <dbReference type="NCBI Taxonomy" id="3886"/>
    <lineage>
        <taxon>Eukaryota</taxon>
        <taxon>Viridiplantae</taxon>
        <taxon>Streptophyta</taxon>
        <taxon>Embryophyta</taxon>
        <taxon>Tracheophyta</taxon>
        <taxon>Spermatophyta</taxon>
        <taxon>Magnoliopsida</taxon>
        <taxon>eudicotyledons</taxon>
        <taxon>Gunneridae</taxon>
        <taxon>Pentapetalae</taxon>
        <taxon>rosids</taxon>
        <taxon>fabids</taxon>
        <taxon>Fabales</taxon>
        <taxon>Fabaceae</taxon>
        <taxon>Papilionoideae</taxon>
        <taxon>50 kb inversion clade</taxon>
        <taxon>NPAAA clade</taxon>
        <taxon>indigoferoid/millettioid clade</taxon>
        <taxon>Phaseoleae</taxon>
        <taxon>Phaseolus</taxon>
    </lineage>
</organism>
<dbReference type="InterPro" id="IPR021950">
    <property type="entry name" value="Spt20"/>
</dbReference>
<feature type="region of interest" description="Disordered" evidence="1">
    <location>
        <begin position="626"/>
        <end position="732"/>
    </location>
</feature>
<feature type="compositionally biased region" description="Low complexity" evidence="1">
    <location>
        <begin position="1314"/>
        <end position="1327"/>
    </location>
</feature>
<dbReference type="InterPro" id="IPR046467">
    <property type="entry name" value="PHL_dom"/>
</dbReference>
<feature type="region of interest" description="Disordered" evidence="1">
    <location>
        <begin position="1291"/>
        <end position="1388"/>
    </location>
</feature>
<evidence type="ECO:0000256" key="1">
    <source>
        <dbReference type="SAM" id="MobiDB-lite"/>
    </source>
</evidence>
<dbReference type="GO" id="GO:0006357">
    <property type="term" value="P:regulation of transcription by RNA polymerase II"/>
    <property type="evidence" value="ECO:0007669"/>
    <property type="project" value="TreeGrafter"/>
</dbReference>
<keyword evidence="2" id="KW-0812">Transmembrane</keyword>
<dbReference type="PANTHER" id="PTHR13526:SF8">
    <property type="entry name" value="TRANSCRIPTION FACTOR SPT20 HOMOLOG"/>
    <property type="match status" value="1"/>
</dbReference>
<feature type="domain" description="PHL" evidence="4">
    <location>
        <begin position="776"/>
        <end position="928"/>
    </location>
</feature>
<dbReference type="GO" id="GO:0003712">
    <property type="term" value="F:transcription coregulator activity"/>
    <property type="evidence" value="ECO:0007669"/>
    <property type="project" value="InterPro"/>
</dbReference>
<feature type="compositionally biased region" description="Polar residues" evidence="1">
    <location>
        <begin position="1328"/>
        <end position="1337"/>
    </location>
</feature>
<gene>
    <name evidence="5" type="ORF">VNO80_00436</name>
</gene>
<reference evidence="5 6" key="1">
    <citation type="submission" date="2024-01" db="EMBL/GenBank/DDBJ databases">
        <title>The genomes of 5 underutilized Papilionoideae crops provide insights into root nodulation and disease resistanc.</title>
        <authorList>
            <person name="Jiang F."/>
        </authorList>
    </citation>
    <scope>NUCLEOTIDE SEQUENCE [LARGE SCALE GENOMIC DNA]</scope>
    <source>
        <strain evidence="5">JINMINGXINNONG_FW02</strain>
        <tissue evidence="5">Leaves</tissue>
    </source>
</reference>
<feature type="transmembrane region" description="Helical" evidence="2">
    <location>
        <begin position="68"/>
        <end position="91"/>
    </location>
</feature>
<evidence type="ECO:0000259" key="4">
    <source>
        <dbReference type="Pfam" id="PF20474"/>
    </source>
</evidence>
<evidence type="ECO:0000313" key="5">
    <source>
        <dbReference type="EMBL" id="KAK7381887.1"/>
    </source>
</evidence>
<dbReference type="Proteomes" id="UP001374584">
    <property type="component" value="Unassembled WGS sequence"/>
</dbReference>
<feature type="region of interest" description="Disordered" evidence="1">
    <location>
        <begin position="953"/>
        <end position="972"/>
    </location>
</feature>
<evidence type="ECO:0000256" key="2">
    <source>
        <dbReference type="SAM" id="Phobius"/>
    </source>
</evidence>
<dbReference type="EMBL" id="JAYMYR010000001">
    <property type="protein sequence ID" value="KAK7381887.1"/>
    <property type="molecule type" value="Genomic_DNA"/>
</dbReference>
<keyword evidence="2" id="KW-0472">Membrane</keyword>
<dbReference type="InterPro" id="IPR046468">
    <property type="entry name" value="Spt20-like_SEP"/>
</dbReference>
<sequence length="1388" mass="151276">MKVSGADCTKWPDSSLLLLYAFAVTIILYLRFETRGIPEMQNIIEQSVLGIVLLAQFLNCLKKIPLYIVLYYLNQTIFIYIILGFVLSSLFPSKLCSSTMGVSFKVSKTGTRFRPKSIPQPYEGASDNSKSQSGLVEAGENIAQIPQSSASSETLSLAEREASFTLNLFADGYSIGKPSENEAENHSKYQDFPKLLHPYDRSSESLFLAIESGHLPGDILDDIPAKYVDGALICEVHDYRRCSSEKGSSVSAESSPTVSKVCLKMSLENIVKDIPSITDKSWTYGDLMEVESKILKSLQPKLHLDPSPKLDRLCESSLPTKLNLPRKRLRNMPEFAVTSTNKIHGKKVCIDRVQEGSISRFGDSGNTVSNAVVQQTHENQSMQNLSPNVAMALRPKNFIPDSSIPNFSMMSHQPRYAMAVGTPRNLQEQGPVPSINSSGASPSAQDVMISYADHANSSTSLHGKRDNQDGQASPLSNIAKRMRPTSAVEPMQHQQIGSHVESLQGPDMNWQNTLQQQALARGIPYGSGSIQKFSQQVFEGGMNQEMGAVSFTSGQQGMRLVAKEEQFEMEKVDGAKTNRNKSEMEMETNILDPQQLRLQHPLSQHAFMRPNFPQAAWNLGQHIEKETKKDDQHQKRKSVQSPRLSTGALPHSPLSSKSGEFSNGAVGPSFGPSSMAAVPGTSQKDKTPMVSVPATVGTPSNDSTQRQQQAQLAAKRRSNSLPKTPAMNGVGSPVSVGTTSVPLNANSPSVVTSGLVDQGLQNMLERFSKIEMVTMRHQLNFKKNRVEDFQMKKQNAYVTQHIAPHLANSTSNEGVIDDSISLSKSLIGGSMNACKMRIITFCVPERVVQGNHVSVVPRLRTRMIIFEKSDGTVALYYGDAEEADYLAAEDYLLTLPNTHSADLLAQQFCSQMIHEGYVKEDDRIQLKPNRVNLPLGNQSTPPNNSIVEMQQYGESVPGQSSNEVAKPASGNNASINLSQNLVTNPRMLPPGNPQALQISQGLLSGVSMSSRPQQLDSQQTVQQQQQLQQNQHTLIQQQNPQFQRSPMMLGTNQLSHLNPVGQNSNMPLGNHMLNKSSALQIQMFQQHQQQQQQQPQMQRKMMMGLGQAVGMGNLRNNLVGLAPMGNPMGMGGARGGIGGSGISAPMTSISGMGNTGQNPVNLSQTSNITNSISQQFRSGSLNSTSAEILSRLRLVQTRGSMLGSPQSNIAGISGARQMHPGTASLSMLGRANTMQRPIGPMGPPKMMAGMNLYMNQQQQQQQQQQPQQQQQHQQQLQIQQQLQQQQQETSSQLQAVVSPPQVGSPSMGVPPLNQQTQQQASPQQISQRTPMSPQISSGAIHAISAGNPEACPASPQLSSQTLGSVSSITNSPMDMQGVNKSNSVSNAQ</sequence>
<evidence type="ECO:0000259" key="3">
    <source>
        <dbReference type="Pfam" id="PF12090"/>
    </source>
</evidence>
<evidence type="ECO:0000313" key="6">
    <source>
        <dbReference type="Proteomes" id="UP001374584"/>
    </source>
</evidence>
<feature type="transmembrane region" description="Helical" evidence="2">
    <location>
        <begin position="12"/>
        <end position="31"/>
    </location>
</feature>
<keyword evidence="6" id="KW-1185">Reference proteome</keyword>
<comment type="caution">
    <text evidence="5">The sequence shown here is derived from an EMBL/GenBank/DDBJ whole genome shotgun (WGS) entry which is preliminary data.</text>
</comment>
<dbReference type="Pfam" id="PF12090">
    <property type="entry name" value="Spt20_SEP"/>
    <property type="match status" value="1"/>
</dbReference>
<proteinExistence type="predicted"/>
<protein>
    <submittedName>
        <fullName evidence="5">Uncharacterized protein</fullName>
    </submittedName>
</protein>
<dbReference type="PANTHER" id="PTHR13526">
    <property type="entry name" value="TRANSCRIPTION FACTOR SPT20 HOMOLOG"/>
    <property type="match status" value="1"/>
</dbReference>
<dbReference type="GO" id="GO:0000124">
    <property type="term" value="C:SAGA complex"/>
    <property type="evidence" value="ECO:0007669"/>
    <property type="project" value="InterPro"/>
</dbReference>